<dbReference type="PANTHER" id="PTHR11102:SF160">
    <property type="entry name" value="ERAD-ASSOCIATED E3 UBIQUITIN-PROTEIN LIGASE COMPONENT HRD3"/>
    <property type="match status" value="1"/>
</dbReference>
<dbReference type="PANTHER" id="PTHR11102">
    <property type="entry name" value="SEL-1-LIKE PROTEIN"/>
    <property type="match status" value="1"/>
</dbReference>
<gene>
    <name evidence="2" type="ORF">FKY71_18585</name>
</gene>
<sequence>MEMPPLLVAFVLAGLTLGAHADDGDASEAPLSGFDSADEQLEEAMRVFFESDMANMTPQGPVEDTPLAEAVRLFQPLAEAGCAQAQYMLGSIQWGTQTQQAVEWGRRAAEQGHACGQDMIGYAYSTGNRSIDYPANAHEEGIRWYRRAAEQGHTDAMRELGYKHWHGLASSGIWLRTTSGRL</sequence>
<dbReference type="AlphaFoldDB" id="A0A540V888"/>
<dbReference type="EMBL" id="VIFK01000513">
    <property type="protein sequence ID" value="TQE92977.1"/>
    <property type="molecule type" value="Genomic_DNA"/>
</dbReference>
<evidence type="ECO:0000256" key="1">
    <source>
        <dbReference type="SAM" id="SignalP"/>
    </source>
</evidence>
<accession>A0A540V888</accession>
<keyword evidence="1" id="KW-0732">Signal</keyword>
<dbReference type="Pfam" id="PF08238">
    <property type="entry name" value="Sel1"/>
    <property type="match status" value="3"/>
</dbReference>
<dbReference type="SMART" id="SM00671">
    <property type="entry name" value="SEL1"/>
    <property type="match status" value="2"/>
</dbReference>
<name>A0A540V888_9GAMM</name>
<proteinExistence type="predicted"/>
<evidence type="ECO:0000313" key="3">
    <source>
        <dbReference type="Proteomes" id="UP000315400"/>
    </source>
</evidence>
<reference evidence="2 3" key="1">
    <citation type="submission" date="2019-06" db="EMBL/GenBank/DDBJ databases">
        <title>Metagenome assembled Genome of Spiribacter salinus SL48-SHIP from the microbial mat of Salt Lake 48 (Novosibirsk region, Russia).</title>
        <authorList>
            <person name="Shipova A."/>
            <person name="Rozanov A.S."/>
            <person name="Bryanskaya A.V."/>
            <person name="Peltek S.E."/>
        </authorList>
    </citation>
    <scope>NUCLEOTIDE SEQUENCE [LARGE SCALE GENOMIC DNA]</scope>
    <source>
        <strain evidence="2">SL48-SHIP-2</strain>
    </source>
</reference>
<dbReference type="Proteomes" id="UP000315400">
    <property type="component" value="Unassembled WGS sequence"/>
</dbReference>
<dbReference type="InterPro" id="IPR006597">
    <property type="entry name" value="Sel1-like"/>
</dbReference>
<feature type="signal peptide" evidence="1">
    <location>
        <begin position="1"/>
        <end position="21"/>
    </location>
</feature>
<feature type="chain" id="PRO_5022191275" evidence="1">
    <location>
        <begin position="22"/>
        <end position="182"/>
    </location>
</feature>
<comment type="caution">
    <text evidence="2">The sequence shown here is derived from an EMBL/GenBank/DDBJ whole genome shotgun (WGS) entry which is preliminary data.</text>
</comment>
<dbReference type="InterPro" id="IPR011990">
    <property type="entry name" value="TPR-like_helical_dom_sf"/>
</dbReference>
<dbReference type="InterPro" id="IPR050767">
    <property type="entry name" value="Sel1_AlgK"/>
</dbReference>
<protein>
    <submittedName>
        <fullName evidence="2">Sel1 repeat family protein</fullName>
    </submittedName>
</protein>
<dbReference type="Gene3D" id="1.25.40.10">
    <property type="entry name" value="Tetratricopeptide repeat domain"/>
    <property type="match status" value="1"/>
</dbReference>
<evidence type="ECO:0000313" key="2">
    <source>
        <dbReference type="EMBL" id="TQE92977.1"/>
    </source>
</evidence>
<dbReference type="SUPFAM" id="SSF81901">
    <property type="entry name" value="HCP-like"/>
    <property type="match status" value="1"/>
</dbReference>
<organism evidence="2 3">
    <name type="scientific">Spiribacter salinus</name>
    <dbReference type="NCBI Taxonomy" id="1335746"/>
    <lineage>
        <taxon>Bacteria</taxon>
        <taxon>Pseudomonadati</taxon>
        <taxon>Pseudomonadota</taxon>
        <taxon>Gammaproteobacteria</taxon>
        <taxon>Chromatiales</taxon>
        <taxon>Ectothiorhodospiraceae</taxon>
        <taxon>Spiribacter</taxon>
    </lineage>
</organism>